<name>A0A9P5ZRS9_PLEER</name>
<dbReference type="GO" id="GO:0004364">
    <property type="term" value="F:glutathione transferase activity"/>
    <property type="evidence" value="ECO:0007669"/>
    <property type="project" value="UniProtKB-EC"/>
</dbReference>
<dbReference type="PROSITE" id="PS50404">
    <property type="entry name" value="GST_NTER"/>
    <property type="match status" value="1"/>
</dbReference>
<comment type="caution">
    <text evidence="5">The sequence shown here is derived from an EMBL/GenBank/DDBJ whole genome shotgun (WGS) entry which is preliminary data.</text>
</comment>
<dbReference type="SUPFAM" id="SSF47616">
    <property type="entry name" value="GST C-terminal domain-like"/>
    <property type="match status" value="1"/>
</dbReference>
<protein>
    <recommendedName>
        <fullName evidence="1">glutathione transferase</fullName>
        <ecNumber evidence="1">2.5.1.18</ecNumber>
    </recommendedName>
</protein>
<keyword evidence="2" id="KW-0808">Transferase</keyword>
<dbReference type="Gene3D" id="1.20.1050.10">
    <property type="match status" value="1"/>
</dbReference>
<evidence type="ECO:0000259" key="4">
    <source>
        <dbReference type="PROSITE" id="PS50404"/>
    </source>
</evidence>
<dbReference type="GO" id="GO:0006749">
    <property type="term" value="P:glutathione metabolic process"/>
    <property type="evidence" value="ECO:0007669"/>
    <property type="project" value="TreeGrafter"/>
</dbReference>
<dbReference type="AlphaFoldDB" id="A0A9P5ZRS9"/>
<dbReference type="GO" id="GO:0043295">
    <property type="term" value="F:glutathione binding"/>
    <property type="evidence" value="ECO:0007669"/>
    <property type="project" value="TreeGrafter"/>
</dbReference>
<evidence type="ECO:0000256" key="3">
    <source>
        <dbReference type="ARBA" id="ARBA00047960"/>
    </source>
</evidence>
<dbReference type="SUPFAM" id="SSF52833">
    <property type="entry name" value="Thioredoxin-like"/>
    <property type="match status" value="1"/>
</dbReference>
<evidence type="ECO:0000313" key="6">
    <source>
        <dbReference type="Proteomes" id="UP000807025"/>
    </source>
</evidence>
<organism evidence="5 6">
    <name type="scientific">Pleurotus eryngii</name>
    <name type="common">Boletus of the steppes</name>
    <dbReference type="NCBI Taxonomy" id="5323"/>
    <lineage>
        <taxon>Eukaryota</taxon>
        <taxon>Fungi</taxon>
        <taxon>Dikarya</taxon>
        <taxon>Basidiomycota</taxon>
        <taxon>Agaricomycotina</taxon>
        <taxon>Agaricomycetes</taxon>
        <taxon>Agaricomycetidae</taxon>
        <taxon>Agaricales</taxon>
        <taxon>Pleurotineae</taxon>
        <taxon>Pleurotaceae</taxon>
        <taxon>Pleurotus</taxon>
    </lineage>
</organism>
<sequence>MVLEPHGSSLSVCTKWVAMVLNELNVPSKSFPVDLKNQKQPFGKIPFIVDDGFVLYESRAIYRYIATKYADQGPPLVPKDSHAWAKLEQAASVGLCNFDTYTYDRILSKQKYLGGDEFTLADLFHIPISTLLPRAGFHTLQGKPNWLHSRPSWQAVKETVQGTA</sequence>
<accession>A0A9P5ZRS9</accession>
<dbReference type="Pfam" id="PF00043">
    <property type="entry name" value="GST_C"/>
    <property type="match status" value="1"/>
</dbReference>
<evidence type="ECO:0000313" key="5">
    <source>
        <dbReference type="EMBL" id="KAF9490651.1"/>
    </source>
</evidence>
<evidence type="ECO:0000256" key="2">
    <source>
        <dbReference type="ARBA" id="ARBA00022679"/>
    </source>
</evidence>
<feature type="domain" description="GST N-terminal" evidence="4">
    <location>
        <begin position="1"/>
        <end position="73"/>
    </location>
</feature>
<dbReference type="InterPro" id="IPR004046">
    <property type="entry name" value="GST_C"/>
</dbReference>
<evidence type="ECO:0000256" key="1">
    <source>
        <dbReference type="ARBA" id="ARBA00012452"/>
    </source>
</evidence>
<dbReference type="Proteomes" id="UP000807025">
    <property type="component" value="Unassembled WGS sequence"/>
</dbReference>
<dbReference type="PANTHER" id="PTHR43900:SF3">
    <property type="entry name" value="GLUTATHIONE S-TRANSFERASE RHO"/>
    <property type="match status" value="1"/>
</dbReference>
<dbReference type="OrthoDB" id="249703at2759"/>
<comment type="catalytic activity">
    <reaction evidence="3">
        <text>RX + glutathione = an S-substituted glutathione + a halide anion + H(+)</text>
        <dbReference type="Rhea" id="RHEA:16437"/>
        <dbReference type="ChEBI" id="CHEBI:15378"/>
        <dbReference type="ChEBI" id="CHEBI:16042"/>
        <dbReference type="ChEBI" id="CHEBI:17792"/>
        <dbReference type="ChEBI" id="CHEBI:57925"/>
        <dbReference type="ChEBI" id="CHEBI:90779"/>
        <dbReference type="EC" id="2.5.1.18"/>
    </reaction>
</comment>
<proteinExistence type="predicted"/>
<dbReference type="Pfam" id="PF13417">
    <property type="entry name" value="GST_N_3"/>
    <property type="match status" value="1"/>
</dbReference>
<dbReference type="GO" id="GO:0005737">
    <property type="term" value="C:cytoplasm"/>
    <property type="evidence" value="ECO:0007669"/>
    <property type="project" value="TreeGrafter"/>
</dbReference>
<gene>
    <name evidence="5" type="ORF">BDN71DRAFT_1484400</name>
</gene>
<dbReference type="Gene3D" id="3.40.30.10">
    <property type="entry name" value="Glutaredoxin"/>
    <property type="match status" value="1"/>
</dbReference>
<dbReference type="InterPro" id="IPR036249">
    <property type="entry name" value="Thioredoxin-like_sf"/>
</dbReference>
<dbReference type="InterPro" id="IPR036282">
    <property type="entry name" value="Glutathione-S-Trfase_C_sf"/>
</dbReference>
<dbReference type="EMBL" id="MU154636">
    <property type="protein sequence ID" value="KAF9490651.1"/>
    <property type="molecule type" value="Genomic_DNA"/>
</dbReference>
<dbReference type="PANTHER" id="PTHR43900">
    <property type="entry name" value="GLUTATHIONE S-TRANSFERASE RHO"/>
    <property type="match status" value="1"/>
</dbReference>
<reference evidence="5" key="1">
    <citation type="submission" date="2020-11" db="EMBL/GenBank/DDBJ databases">
        <authorList>
            <consortium name="DOE Joint Genome Institute"/>
            <person name="Ahrendt S."/>
            <person name="Riley R."/>
            <person name="Andreopoulos W."/>
            <person name="Labutti K."/>
            <person name="Pangilinan J."/>
            <person name="Ruiz-Duenas F.J."/>
            <person name="Barrasa J.M."/>
            <person name="Sanchez-Garcia M."/>
            <person name="Camarero S."/>
            <person name="Miyauchi S."/>
            <person name="Serrano A."/>
            <person name="Linde D."/>
            <person name="Babiker R."/>
            <person name="Drula E."/>
            <person name="Ayuso-Fernandez I."/>
            <person name="Pacheco R."/>
            <person name="Padilla G."/>
            <person name="Ferreira P."/>
            <person name="Barriuso J."/>
            <person name="Kellner H."/>
            <person name="Castanera R."/>
            <person name="Alfaro M."/>
            <person name="Ramirez L."/>
            <person name="Pisabarro A.G."/>
            <person name="Kuo A."/>
            <person name="Tritt A."/>
            <person name="Lipzen A."/>
            <person name="He G."/>
            <person name="Yan M."/>
            <person name="Ng V."/>
            <person name="Cullen D."/>
            <person name="Martin F."/>
            <person name="Rosso M.-N."/>
            <person name="Henrissat B."/>
            <person name="Hibbett D."/>
            <person name="Martinez A.T."/>
            <person name="Grigoriev I.V."/>
        </authorList>
    </citation>
    <scope>NUCLEOTIDE SEQUENCE</scope>
    <source>
        <strain evidence="5">ATCC 90797</strain>
    </source>
</reference>
<dbReference type="EC" id="2.5.1.18" evidence="1"/>
<dbReference type="InterPro" id="IPR004045">
    <property type="entry name" value="Glutathione_S-Trfase_N"/>
</dbReference>
<keyword evidence="6" id="KW-1185">Reference proteome</keyword>